<dbReference type="EMBL" id="GU474842">
    <property type="protein sequence ID" value="ADI16629.1"/>
    <property type="molecule type" value="Genomic_DNA"/>
</dbReference>
<evidence type="ECO:0000313" key="2">
    <source>
        <dbReference type="EMBL" id="ADI16629.1"/>
    </source>
</evidence>
<accession>E0XQD8</accession>
<dbReference type="InterPro" id="IPR036412">
    <property type="entry name" value="HAD-like_sf"/>
</dbReference>
<dbReference type="Pfam" id="PF08282">
    <property type="entry name" value="Hydrolase_3"/>
    <property type="match status" value="1"/>
</dbReference>
<protein>
    <submittedName>
        <fullName evidence="2">Predicted hydrolases of the had superfamily</fullName>
    </submittedName>
</protein>
<dbReference type="InterPro" id="IPR023214">
    <property type="entry name" value="HAD_sf"/>
</dbReference>
<dbReference type="GO" id="GO:0000287">
    <property type="term" value="F:magnesium ion binding"/>
    <property type="evidence" value="ECO:0007669"/>
    <property type="project" value="TreeGrafter"/>
</dbReference>
<feature type="region of interest" description="Disordered" evidence="1">
    <location>
        <begin position="29"/>
        <end position="48"/>
    </location>
</feature>
<keyword evidence="2" id="KW-0378">Hydrolase</keyword>
<reference evidence="2" key="1">
    <citation type="journal article" date="2011" name="Environ. Microbiol.">
        <title>Time-series analyses of Monterey Bay coastal microbial picoplankton using a 'genome proxy' microarray.</title>
        <authorList>
            <person name="Rich V.I."/>
            <person name="Pham V.D."/>
            <person name="Eppley J."/>
            <person name="Shi Y."/>
            <person name="DeLong E.F."/>
        </authorList>
    </citation>
    <scope>NUCLEOTIDE SEQUENCE</scope>
</reference>
<sequence>MGPHNNDNYGCLSITAQLETSDTHAYTPHDAFAKATPPEPLKGDKASPSRTPVLPCACVWPEPHTTDLSMKSLSTLTAAEANRLTGVFFDIDDTVTHNGRIVPEAFDAFVAARNAGLHLVPITGRPAGWVDHIARAWPVDGVVGENGGLWFYLADGRMHRCFSQDAETRRQHRAALDRLATHLLASVPGCALASDQNYRELDLAIDFCEDVPPLPRSSIDAIVHHFEAAGATCKVSSIHVNGWFGDFNKLEGCKRFLQDRWNLALGDVRNTWAFVGDSANDGPMFEYFPLSFGVANVRDFLDRLETPPTFIADHVGGWGFAQIIARVLDLRA</sequence>
<dbReference type="GO" id="GO:0016791">
    <property type="term" value="F:phosphatase activity"/>
    <property type="evidence" value="ECO:0007669"/>
    <property type="project" value="TreeGrafter"/>
</dbReference>
<dbReference type="PANTHER" id="PTHR10000">
    <property type="entry name" value="PHOSPHOSERINE PHOSPHATASE"/>
    <property type="match status" value="1"/>
</dbReference>
<dbReference type="InterPro" id="IPR006379">
    <property type="entry name" value="HAD-SF_hydro_IIB"/>
</dbReference>
<organism evidence="2">
    <name type="scientific">uncultured delta proteobacterium HF0010_01J10</name>
    <dbReference type="NCBI Taxonomy" id="710820"/>
    <lineage>
        <taxon>Bacteria</taxon>
        <taxon>Deltaproteobacteria</taxon>
        <taxon>environmental samples</taxon>
    </lineage>
</organism>
<name>E0XQD8_9DELT</name>
<proteinExistence type="predicted"/>
<dbReference type="SUPFAM" id="SSF56784">
    <property type="entry name" value="HAD-like"/>
    <property type="match status" value="1"/>
</dbReference>
<evidence type="ECO:0000256" key="1">
    <source>
        <dbReference type="SAM" id="MobiDB-lite"/>
    </source>
</evidence>
<dbReference type="AlphaFoldDB" id="E0XQD8"/>
<dbReference type="NCBIfam" id="TIGR01484">
    <property type="entry name" value="HAD-SF-IIB"/>
    <property type="match status" value="1"/>
</dbReference>
<dbReference type="PANTHER" id="PTHR10000:SF8">
    <property type="entry name" value="HAD SUPERFAMILY HYDROLASE-LIKE, TYPE 3"/>
    <property type="match status" value="1"/>
</dbReference>
<dbReference type="Gene3D" id="3.40.50.1000">
    <property type="entry name" value="HAD superfamily/HAD-like"/>
    <property type="match status" value="2"/>
</dbReference>
<dbReference type="GO" id="GO:0005829">
    <property type="term" value="C:cytosol"/>
    <property type="evidence" value="ECO:0007669"/>
    <property type="project" value="TreeGrafter"/>
</dbReference>